<organism evidence="1 2">
    <name type="scientific">Perca fluviatilis</name>
    <name type="common">European perch</name>
    <dbReference type="NCBI Taxonomy" id="8168"/>
    <lineage>
        <taxon>Eukaryota</taxon>
        <taxon>Metazoa</taxon>
        <taxon>Chordata</taxon>
        <taxon>Craniata</taxon>
        <taxon>Vertebrata</taxon>
        <taxon>Euteleostomi</taxon>
        <taxon>Actinopterygii</taxon>
        <taxon>Neopterygii</taxon>
        <taxon>Teleostei</taxon>
        <taxon>Neoteleostei</taxon>
        <taxon>Acanthomorphata</taxon>
        <taxon>Eupercaria</taxon>
        <taxon>Perciformes</taxon>
        <taxon>Percoidei</taxon>
        <taxon>Percidae</taxon>
        <taxon>Percinae</taxon>
        <taxon>Perca</taxon>
    </lineage>
</organism>
<sequence>MKIIEFEATTGGVHHKVVLSFKIRIRTLEGPRPLTTAVLIPALSRVLVLPTVLPGIPGRGAPEGRTAEREIKTLEGCAFSIITWG</sequence>
<evidence type="ECO:0000313" key="1">
    <source>
        <dbReference type="EMBL" id="KAF1394391.1"/>
    </source>
</evidence>
<name>A0A6A5EZ24_PERFL</name>
<reference evidence="1 2" key="1">
    <citation type="submission" date="2019-06" db="EMBL/GenBank/DDBJ databases">
        <title>A chromosome-scale genome assembly of the European perch, Perca fluviatilis.</title>
        <authorList>
            <person name="Roques C."/>
            <person name="Zahm M."/>
            <person name="Cabau C."/>
            <person name="Klopp C."/>
            <person name="Bouchez O."/>
            <person name="Donnadieu C."/>
            <person name="Kuhl H."/>
            <person name="Gislard M."/>
            <person name="Guendouz S."/>
            <person name="Journot L."/>
            <person name="Haffray P."/>
            <person name="Bestin A."/>
            <person name="Morvezen R."/>
            <person name="Feron R."/>
            <person name="Wen M."/>
            <person name="Jouanno E."/>
            <person name="Herpin A."/>
            <person name="Schartl M."/>
            <person name="Postlethwait J."/>
            <person name="Schaerlinger B."/>
            <person name="Chardard D."/>
            <person name="Lecocq T."/>
            <person name="Poncet C."/>
            <person name="Jaffrelo L."/>
            <person name="Lampietro C."/>
            <person name="Guiguen Y."/>
        </authorList>
    </citation>
    <scope>NUCLEOTIDE SEQUENCE [LARGE SCALE GENOMIC DNA]</scope>
    <source>
        <tissue evidence="1">Blood</tissue>
    </source>
</reference>
<protein>
    <submittedName>
        <fullName evidence="1">Uncharacterized protein</fullName>
    </submittedName>
</protein>
<keyword evidence="2" id="KW-1185">Reference proteome</keyword>
<dbReference type="Proteomes" id="UP000465112">
    <property type="component" value="Chromosome 2"/>
</dbReference>
<dbReference type="EMBL" id="VHII01000002">
    <property type="protein sequence ID" value="KAF1394391.1"/>
    <property type="molecule type" value="Genomic_DNA"/>
</dbReference>
<dbReference type="AlphaFoldDB" id="A0A6A5EZ24"/>
<gene>
    <name evidence="1" type="ORF">PFLUV_G00026720</name>
</gene>
<proteinExistence type="predicted"/>
<accession>A0A6A5EZ24</accession>
<evidence type="ECO:0000313" key="2">
    <source>
        <dbReference type="Proteomes" id="UP000465112"/>
    </source>
</evidence>
<comment type="caution">
    <text evidence="1">The sequence shown here is derived from an EMBL/GenBank/DDBJ whole genome shotgun (WGS) entry which is preliminary data.</text>
</comment>